<protein>
    <submittedName>
        <fullName evidence="4">3-hydroxybutyryl-CoA dehydrogenase</fullName>
    </submittedName>
</protein>
<dbReference type="GO" id="GO:0008691">
    <property type="term" value="F:3-hydroxybutyryl-CoA dehydrogenase activity"/>
    <property type="evidence" value="ECO:0007669"/>
    <property type="project" value="TreeGrafter"/>
</dbReference>
<name>A0A2W2CCS7_9HYPH</name>
<dbReference type="InterPro" id="IPR008927">
    <property type="entry name" value="6-PGluconate_DH-like_C_sf"/>
</dbReference>
<dbReference type="GO" id="GO:0006635">
    <property type="term" value="P:fatty acid beta-oxidation"/>
    <property type="evidence" value="ECO:0007669"/>
    <property type="project" value="TreeGrafter"/>
</dbReference>
<dbReference type="PANTHER" id="PTHR48075">
    <property type="entry name" value="3-HYDROXYACYL-COA DEHYDROGENASE FAMILY PROTEIN"/>
    <property type="match status" value="1"/>
</dbReference>
<reference evidence="5" key="1">
    <citation type="submission" date="2018-06" db="EMBL/GenBank/DDBJ databases">
        <title>Aestuariibacter litoralis strain KCTC 52945T.</title>
        <authorList>
            <person name="Li X."/>
            <person name="Salam N."/>
            <person name="Li J.-L."/>
            <person name="Chen Y.-M."/>
            <person name="Yang Z.-W."/>
            <person name="Zhang L.-Y."/>
            <person name="Han M.-X."/>
            <person name="Xiao M."/>
            <person name="Li W.-J."/>
        </authorList>
    </citation>
    <scope>NUCLEOTIDE SEQUENCE [LARGE SCALE GENOMIC DNA]</scope>
    <source>
        <strain evidence="5">KCTC 52945</strain>
    </source>
</reference>
<dbReference type="Gene3D" id="3.40.50.720">
    <property type="entry name" value="NAD(P)-binding Rossmann-like Domain"/>
    <property type="match status" value="1"/>
</dbReference>
<evidence type="ECO:0000259" key="2">
    <source>
        <dbReference type="Pfam" id="PF00725"/>
    </source>
</evidence>
<dbReference type="Proteomes" id="UP000248795">
    <property type="component" value="Unassembled WGS sequence"/>
</dbReference>
<organism evidence="4 5">
    <name type="scientific">Aestuariivirga litoralis</name>
    <dbReference type="NCBI Taxonomy" id="2650924"/>
    <lineage>
        <taxon>Bacteria</taxon>
        <taxon>Pseudomonadati</taxon>
        <taxon>Pseudomonadota</taxon>
        <taxon>Alphaproteobacteria</taxon>
        <taxon>Hyphomicrobiales</taxon>
        <taxon>Aestuariivirgaceae</taxon>
        <taxon>Aestuariivirga</taxon>
    </lineage>
</organism>
<sequence length="377" mass="39259">MTKPVIAVLGLGTMGLGLAQLYAQAGHRMIAFDAMPAARDSAKARLTQSLEPRVTAGKLTEAARDAILNNITITDDLAALKDARLVIEAVIEDLGVKQALFAEVERHVGPDAVLATNTSSLSVAAIMARLAHPARGLGLHFFNPAPVMKLVELVVPPLASSDAVDLARSITTAAGKTVIACSDSPGFIVNRCARPYYGEALAMLEEGRSASDIDAAMLKAGYRLGPFGLIDLIGADINLAATRGLSQAMNGHPRYHVFAALQKQVDHGHLGRKSGQGFLHPATPGEAPADGAEIALRIEATLANEAAVLAQESGLAPDDIDTALKLGLNFPRGPFESARAHGADRILATLTAREAAAPAHLKGRYTASPALAHLIGA</sequence>
<dbReference type="Pfam" id="PF02737">
    <property type="entry name" value="3HCDH_N"/>
    <property type="match status" value="1"/>
</dbReference>
<dbReference type="PROSITE" id="PS00067">
    <property type="entry name" value="3HCDH"/>
    <property type="match status" value="1"/>
</dbReference>
<dbReference type="GO" id="GO:0070403">
    <property type="term" value="F:NAD+ binding"/>
    <property type="evidence" value="ECO:0007669"/>
    <property type="project" value="InterPro"/>
</dbReference>
<dbReference type="EMBL" id="QKVK01000002">
    <property type="protein sequence ID" value="PZF78023.1"/>
    <property type="molecule type" value="Genomic_DNA"/>
</dbReference>
<dbReference type="RefSeq" id="WP_111196923.1">
    <property type="nucleotide sequence ID" value="NZ_QKVK01000002.1"/>
</dbReference>
<evidence type="ECO:0000256" key="1">
    <source>
        <dbReference type="ARBA" id="ARBA00023002"/>
    </source>
</evidence>
<dbReference type="PANTHER" id="PTHR48075:SF5">
    <property type="entry name" value="3-HYDROXYBUTYRYL-COA DEHYDROGENASE"/>
    <property type="match status" value="1"/>
</dbReference>
<proteinExistence type="predicted"/>
<dbReference type="Gene3D" id="1.10.1040.50">
    <property type="match status" value="1"/>
</dbReference>
<accession>A0A2W2CCS7</accession>
<dbReference type="SUPFAM" id="SSF51735">
    <property type="entry name" value="NAD(P)-binding Rossmann-fold domains"/>
    <property type="match status" value="1"/>
</dbReference>
<dbReference type="SUPFAM" id="SSF48179">
    <property type="entry name" value="6-phosphogluconate dehydrogenase C-terminal domain-like"/>
    <property type="match status" value="2"/>
</dbReference>
<dbReference type="Pfam" id="PF00725">
    <property type="entry name" value="3HCDH"/>
    <property type="match status" value="2"/>
</dbReference>
<evidence type="ECO:0000259" key="3">
    <source>
        <dbReference type="Pfam" id="PF02737"/>
    </source>
</evidence>
<feature type="domain" description="3-hydroxyacyl-CoA dehydrogenase NAD binding" evidence="3">
    <location>
        <begin position="6"/>
        <end position="183"/>
    </location>
</feature>
<dbReference type="InterPro" id="IPR006108">
    <property type="entry name" value="3HC_DH_C"/>
</dbReference>
<keyword evidence="5" id="KW-1185">Reference proteome</keyword>
<feature type="domain" description="3-hydroxyacyl-CoA dehydrogenase C-terminal" evidence="2">
    <location>
        <begin position="186"/>
        <end position="279"/>
    </location>
</feature>
<dbReference type="InterPro" id="IPR036291">
    <property type="entry name" value="NAD(P)-bd_dom_sf"/>
</dbReference>
<dbReference type="InterPro" id="IPR006180">
    <property type="entry name" value="3-OHacyl-CoA_DH_CS"/>
</dbReference>
<comment type="caution">
    <text evidence="4">The sequence shown here is derived from an EMBL/GenBank/DDBJ whole genome shotgun (WGS) entry which is preliminary data.</text>
</comment>
<dbReference type="InterPro" id="IPR006176">
    <property type="entry name" value="3-OHacyl-CoA_DH_NAD-bd"/>
</dbReference>
<dbReference type="AlphaFoldDB" id="A0A2W2CCS7"/>
<evidence type="ECO:0000313" key="5">
    <source>
        <dbReference type="Proteomes" id="UP000248795"/>
    </source>
</evidence>
<dbReference type="FunFam" id="3.40.50.720:FF:000009">
    <property type="entry name" value="Fatty oxidation complex, alpha subunit"/>
    <property type="match status" value="1"/>
</dbReference>
<gene>
    <name evidence="4" type="ORF">DK847_06250</name>
</gene>
<evidence type="ECO:0000313" key="4">
    <source>
        <dbReference type="EMBL" id="PZF78023.1"/>
    </source>
</evidence>
<feature type="domain" description="3-hydroxyacyl-CoA dehydrogenase C-terminal" evidence="2">
    <location>
        <begin position="295"/>
        <end position="372"/>
    </location>
</feature>
<keyword evidence="1" id="KW-0560">Oxidoreductase</keyword>